<keyword evidence="1" id="KW-0812">Transmembrane</keyword>
<feature type="domain" description="Ancillary SecYEG translocon subunit/Cell division coordinator CpoB TPR" evidence="2">
    <location>
        <begin position="25"/>
        <end position="136"/>
    </location>
</feature>
<keyword evidence="4" id="KW-1185">Reference proteome</keyword>
<dbReference type="Pfam" id="PF09976">
    <property type="entry name" value="TPR_21"/>
    <property type="match status" value="1"/>
</dbReference>
<feature type="transmembrane region" description="Helical" evidence="1">
    <location>
        <begin position="26"/>
        <end position="46"/>
    </location>
</feature>
<proteinExistence type="predicted"/>
<keyword evidence="1" id="KW-1133">Transmembrane helix</keyword>
<evidence type="ECO:0000313" key="3">
    <source>
        <dbReference type="EMBL" id="GHF27760.1"/>
    </source>
</evidence>
<reference evidence="3" key="1">
    <citation type="journal article" date="2014" name="Int. J. Syst. Evol. Microbiol.">
        <title>Complete genome sequence of Corynebacterium casei LMG S-19264T (=DSM 44701T), isolated from a smear-ripened cheese.</title>
        <authorList>
            <consortium name="US DOE Joint Genome Institute (JGI-PGF)"/>
            <person name="Walter F."/>
            <person name="Albersmeier A."/>
            <person name="Kalinowski J."/>
            <person name="Ruckert C."/>
        </authorList>
    </citation>
    <scope>NUCLEOTIDE SEQUENCE</scope>
    <source>
        <strain evidence="3">KCTC 42590</strain>
    </source>
</reference>
<evidence type="ECO:0000259" key="2">
    <source>
        <dbReference type="Pfam" id="PF09976"/>
    </source>
</evidence>
<evidence type="ECO:0000313" key="4">
    <source>
        <dbReference type="Proteomes" id="UP000630923"/>
    </source>
</evidence>
<protein>
    <recommendedName>
        <fullName evidence="2">Ancillary SecYEG translocon subunit/Cell division coordinator CpoB TPR domain-containing protein</fullName>
    </recommendedName>
</protein>
<dbReference type="Proteomes" id="UP000630923">
    <property type="component" value="Unassembled WGS sequence"/>
</dbReference>
<dbReference type="InterPro" id="IPR018704">
    <property type="entry name" value="SecYEG/CpoB_TPR"/>
</dbReference>
<name>A0A919AX88_9PROT</name>
<organism evidence="3 4">
    <name type="scientific">Kordiimonas sediminis</name>
    <dbReference type="NCBI Taxonomy" id="1735581"/>
    <lineage>
        <taxon>Bacteria</taxon>
        <taxon>Pseudomonadati</taxon>
        <taxon>Pseudomonadota</taxon>
        <taxon>Alphaproteobacteria</taxon>
        <taxon>Kordiimonadales</taxon>
        <taxon>Kordiimonadaceae</taxon>
        <taxon>Kordiimonas</taxon>
    </lineage>
</organism>
<dbReference type="RefSeq" id="WP_191253202.1">
    <property type="nucleotide sequence ID" value="NZ_BNCI01000002.1"/>
</dbReference>
<reference evidence="3" key="2">
    <citation type="submission" date="2020-09" db="EMBL/GenBank/DDBJ databases">
        <authorList>
            <person name="Sun Q."/>
            <person name="Kim S."/>
        </authorList>
    </citation>
    <scope>NUCLEOTIDE SEQUENCE</scope>
    <source>
        <strain evidence="3">KCTC 42590</strain>
    </source>
</reference>
<comment type="caution">
    <text evidence="3">The sequence shown here is derived from an EMBL/GenBank/DDBJ whole genome shotgun (WGS) entry which is preliminary data.</text>
</comment>
<dbReference type="AlphaFoldDB" id="A0A919AX88"/>
<accession>A0A919AX88</accession>
<evidence type="ECO:0000256" key="1">
    <source>
        <dbReference type="SAM" id="Phobius"/>
    </source>
</evidence>
<gene>
    <name evidence="3" type="ORF">GCM10017044_23590</name>
</gene>
<sequence>MSDQNPDLALQEVDEELRRERLNSLWTAYGKYIIAIAIGIIITVAAREIYSSYRAGVEEANSAAFNEAIEAAKFGDSIDVWEKALPNMKEGYAALASLRLAAAYLEDSRPEKAIETYDALANSTDRDEALKGFAAFNAAILVSTVRGDDADARSRFSILAVKGRPWYFSAQEQLAFLDIKAGDDQAAMDKFSILADDPQTPQTIRSRAVQMRDYLDLKLFNAETSDAAAEDVPAPAEENSGETS</sequence>
<dbReference type="EMBL" id="BNCI01000002">
    <property type="protein sequence ID" value="GHF27760.1"/>
    <property type="molecule type" value="Genomic_DNA"/>
</dbReference>
<keyword evidence="1" id="KW-0472">Membrane</keyword>